<proteinExistence type="predicted"/>
<dbReference type="HOGENOM" id="CLU_2850315_0_0_1"/>
<evidence type="ECO:0000313" key="3">
    <source>
        <dbReference type="Proteomes" id="UP000002059"/>
    </source>
</evidence>
<dbReference type="GeneID" id="9097858"/>
<protein>
    <submittedName>
        <fullName evidence="2">Uncharacterized protein</fullName>
    </submittedName>
</protein>
<dbReference type="VEuPathDB" id="FungiDB:PAAG_03015"/>
<name>C1GY61_PARBA</name>
<organism evidence="2 3">
    <name type="scientific">Paracoccidioides lutzii (strain ATCC MYA-826 / Pb01)</name>
    <name type="common">Paracoccidioides brasiliensis</name>
    <dbReference type="NCBI Taxonomy" id="502779"/>
    <lineage>
        <taxon>Eukaryota</taxon>
        <taxon>Fungi</taxon>
        <taxon>Dikarya</taxon>
        <taxon>Ascomycota</taxon>
        <taxon>Pezizomycotina</taxon>
        <taxon>Eurotiomycetes</taxon>
        <taxon>Eurotiomycetidae</taxon>
        <taxon>Onygenales</taxon>
        <taxon>Ajellomycetaceae</taxon>
        <taxon>Paracoccidioides</taxon>
    </lineage>
</organism>
<dbReference type="eggNOG" id="ENOG502RR1Y">
    <property type="taxonomic scope" value="Eukaryota"/>
</dbReference>
<evidence type="ECO:0000256" key="1">
    <source>
        <dbReference type="SAM" id="MobiDB-lite"/>
    </source>
</evidence>
<dbReference type="KEGG" id="pbl:PAAG_03015"/>
<dbReference type="EMBL" id="KN293999">
    <property type="protein sequence ID" value="EEH41452.2"/>
    <property type="molecule type" value="Genomic_DNA"/>
</dbReference>
<dbReference type="RefSeq" id="XP_002794470.2">
    <property type="nucleotide sequence ID" value="XM_002794424.2"/>
</dbReference>
<sequence>MWTSSETDGKPGPTVQPAPGQVLTLSGHQLKKGSETAQHSMEGRGVPGSGQEQRDGDTSTISGCW</sequence>
<accession>C1GY61</accession>
<gene>
    <name evidence="2" type="ORF">PAAG_03015</name>
</gene>
<evidence type="ECO:0000313" key="2">
    <source>
        <dbReference type="EMBL" id="EEH41452.2"/>
    </source>
</evidence>
<feature type="region of interest" description="Disordered" evidence="1">
    <location>
        <begin position="1"/>
        <end position="65"/>
    </location>
</feature>
<dbReference type="Proteomes" id="UP000002059">
    <property type="component" value="Partially assembled WGS sequence"/>
</dbReference>
<reference evidence="2 3" key="1">
    <citation type="journal article" date="2011" name="PLoS Genet.">
        <title>Comparative genomic analysis of human fungal pathogens causing paracoccidioidomycosis.</title>
        <authorList>
            <person name="Desjardins C.A."/>
            <person name="Champion M.D."/>
            <person name="Holder J.W."/>
            <person name="Muszewska A."/>
            <person name="Goldberg J."/>
            <person name="Bailao A.M."/>
            <person name="Brigido M.M."/>
            <person name="Ferreira M.E."/>
            <person name="Garcia A.M."/>
            <person name="Grynberg M."/>
            <person name="Gujja S."/>
            <person name="Heiman D.I."/>
            <person name="Henn M.R."/>
            <person name="Kodira C.D."/>
            <person name="Leon-Narvaez H."/>
            <person name="Longo L.V."/>
            <person name="Ma L.J."/>
            <person name="Malavazi I."/>
            <person name="Matsuo A.L."/>
            <person name="Morais F.V."/>
            <person name="Pereira M."/>
            <person name="Rodriguez-Brito S."/>
            <person name="Sakthikumar S."/>
            <person name="Salem-Izacc S.M."/>
            <person name="Sykes S.M."/>
            <person name="Teixeira M.M."/>
            <person name="Vallejo M.C."/>
            <person name="Walter M.E."/>
            <person name="Yandava C."/>
            <person name="Young S."/>
            <person name="Zeng Q."/>
            <person name="Zucker J."/>
            <person name="Felipe M.S."/>
            <person name="Goldman G.H."/>
            <person name="Haas B.J."/>
            <person name="McEwen J.G."/>
            <person name="Nino-Vega G."/>
            <person name="Puccia R."/>
            <person name="San-Blas G."/>
            <person name="Soares C.M."/>
            <person name="Birren B.W."/>
            <person name="Cuomo C.A."/>
        </authorList>
    </citation>
    <scope>NUCLEOTIDE SEQUENCE [LARGE SCALE GENOMIC DNA]</scope>
    <source>
        <strain evidence="3">ATCC MYA-826 / Pb01</strain>
    </source>
</reference>
<keyword evidence="3" id="KW-1185">Reference proteome</keyword>
<dbReference type="AlphaFoldDB" id="C1GY61"/>